<proteinExistence type="predicted"/>
<accession>A0A8H6XZP2</accession>
<protein>
    <submittedName>
        <fullName evidence="2">Uncharacterized protein</fullName>
    </submittedName>
</protein>
<name>A0A8H6XZP2_9AGAR</name>
<gene>
    <name evidence="2" type="ORF">MSAN_01742000</name>
</gene>
<organism evidence="2 3">
    <name type="scientific">Mycena sanguinolenta</name>
    <dbReference type="NCBI Taxonomy" id="230812"/>
    <lineage>
        <taxon>Eukaryota</taxon>
        <taxon>Fungi</taxon>
        <taxon>Dikarya</taxon>
        <taxon>Basidiomycota</taxon>
        <taxon>Agaricomycotina</taxon>
        <taxon>Agaricomycetes</taxon>
        <taxon>Agaricomycetidae</taxon>
        <taxon>Agaricales</taxon>
        <taxon>Marasmiineae</taxon>
        <taxon>Mycenaceae</taxon>
        <taxon>Mycena</taxon>
    </lineage>
</organism>
<keyword evidence="3" id="KW-1185">Reference proteome</keyword>
<evidence type="ECO:0000313" key="2">
    <source>
        <dbReference type="EMBL" id="KAF7349516.1"/>
    </source>
</evidence>
<reference evidence="2" key="1">
    <citation type="submission" date="2020-05" db="EMBL/GenBank/DDBJ databases">
        <title>Mycena genomes resolve the evolution of fungal bioluminescence.</title>
        <authorList>
            <person name="Tsai I.J."/>
        </authorList>
    </citation>
    <scope>NUCLEOTIDE SEQUENCE</scope>
    <source>
        <strain evidence="2">160909Yilan</strain>
    </source>
</reference>
<evidence type="ECO:0000256" key="1">
    <source>
        <dbReference type="SAM" id="MobiDB-lite"/>
    </source>
</evidence>
<dbReference type="Proteomes" id="UP000623467">
    <property type="component" value="Unassembled WGS sequence"/>
</dbReference>
<dbReference type="AlphaFoldDB" id="A0A8H6XZP2"/>
<evidence type="ECO:0000313" key="3">
    <source>
        <dbReference type="Proteomes" id="UP000623467"/>
    </source>
</evidence>
<dbReference type="EMBL" id="JACAZH010000016">
    <property type="protein sequence ID" value="KAF7349516.1"/>
    <property type="molecule type" value="Genomic_DNA"/>
</dbReference>
<feature type="region of interest" description="Disordered" evidence="1">
    <location>
        <begin position="486"/>
        <end position="529"/>
    </location>
</feature>
<sequence>MTSVPLGGTGAERPAQELHWYLLLAQHLPRPRLSLAARFTSALRPQATVTSACHLAFSSGHPYSQRCQSRTSPQAPSTPKACISADEQSWPTLRWIRFIVRHALGLRTPRDPLISFLSRPLTATFLPLPPVRVPSTISDDLDDHGHSVPILCDVVLPIDISAHSAGLRPLEEYEHDSDSARAHVPPRKRVPRAAESAVSAPRSLCPARMPLLGLSTGVTAVDTSFASISRHLPAHHLLLLAFAPIESRRRISMDNNWRTVPQGSRPYPVILMRTTHVPNAPPSRPPSHPRLREPRVLCLVLLLQAARHGRLAGASETAGDDVSRDTLLRDMLPPLLNLQVLEPPVQMSSMDGRGLRAGGRAGECALRSHRPLTWRLAGSKILGVEDCPHPDGGETKRIWLGRSGTVPSSRSLDLVMLHSSCRPTPHPTPSTDRLHPSPSTAGRPLPLAPIDQPPFISPKAIVLRVYPHTICIFTATSSDQFEALRRSGSQRDGFPGDGVTVPRPRLDLPHAAHQAGGGDARASDSRRLR</sequence>
<feature type="region of interest" description="Disordered" evidence="1">
    <location>
        <begin position="421"/>
        <end position="446"/>
    </location>
</feature>
<comment type="caution">
    <text evidence="2">The sequence shown here is derived from an EMBL/GenBank/DDBJ whole genome shotgun (WGS) entry which is preliminary data.</text>
</comment>